<keyword evidence="2" id="KW-0012">Acyltransferase</keyword>
<dbReference type="Proteomes" id="UP000248616">
    <property type="component" value="Unassembled WGS sequence"/>
</dbReference>
<evidence type="ECO:0000259" key="3">
    <source>
        <dbReference type="PROSITE" id="PS51186"/>
    </source>
</evidence>
<evidence type="ECO:0000256" key="2">
    <source>
        <dbReference type="ARBA" id="ARBA00023315"/>
    </source>
</evidence>
<reference evidence="5" key="1">
    <citation type="submission" date="2017-03" db="EMBL/GenBank/DDBJ databases">
        <authorList>
            <person name="Safronova V.I."/>
            <person name="Sazanova A.L."/>
            <person name="Chirak E.R."/>
        </authorList>
    </citation>
    <scope>NUCLEOTIDE SEQUENCE [LARGE SCALE GENOMIC DNA]</scope>
    <source>
        <strain evidence="5">Ach-343</strain>
    </source>
</reference>
<keyword evidence="1 4" id="KW-0808">Transferase</keyword>
<keyword evidence="5" id="KW-1185">Reference proteome</keyword>
<feature type="domain" description="N-acetyltransferase" evidence="3">
    <location>
        <begin position="2"/>
        <end position="150"/>
    </location>
</feature>
<name>A0A2W7D0T8_9HYPH</name>
<dbReference type="PROSITE" id="PS51186">
    <property type="entry name" value="GNAT"/>
    <property type="match status" value="1"/>
</dbReference>
<dbReference type="PANTHER" id="PTHR43877">
    <property type="entry name" value="AMINOALKYLPHOSPHONATE N-ACETYLTRANSFERASE-RELATED-RELATED"/>
    <property type="match status" value="1"/>
</dbReference>
<evidence type="ECO:0000313" key="5">
    <source>
        <dbReference type="Proteomes" id="UP000248616"/>
    </source>
</evidence>
<dbReference type="GO" id="GO:0016747">
    <property type="term" value="F:acyltransferase activity, transferring groups other than amino-acyl groups"/>
    <property type="evidence" value="ECO:0007669"/>
    <property type="project" value="InterPro"/>
</dbReference>
<gene>
    <name evidence="4" type="ORF">B5V02_07180</name>
</gene>
<dbReference type="OrthoDB" id="9789603at2"/>
<dbReference type="CDD" id="cd04301">
    <property type="entry name" value="NAT_SF"/>
    <property type="match status" value="1"/>
</dbReference>
<dbReference type="InterPro" id="IPR050832">
    <property type="entry name" value="Bact_Acetyltransf"/>
</dbReference>
<protein>
    <submittedName>
        <fullName evidence="4">GNAT family N-acetyltransferase</fullName>
    </submittedName>
</protein>
<dbReference type="InterPro" id="IPR016181">
    <property type="entry name" value="Acyl_CoA_acyltransferase"/>
</dbReference>
<dbReference type="InterPro" id="IPR000182">
    <property type="entry name" value="GNAT_dom"/>
</dbReference>
<dbReference type="AlphaFoldDB" id="A0A2W7D0T8"/>
<dbReference type="RefSeq" id="WP_111543453.1">
    <property type="nucleotide sequence ID" value="NZ_MZXV01000013.1"/>
</dbReference>
<proteinExistence type="predicted"/>
<dbReference type="SUPFAM" id="SSF55729">
    <property type="entry name" value="Acyl-CoA N-acyltransferases (Nat)"/>
    <property type="match status" value="1"/>
</dbReference>
<dbReference type="Pfam" id="PF00583">
    <property type="entry name" value="Acetyltransf_1"/>
    <property type="match status" value="1"/>
</dbReference>
<evidence type="ECO:0000313" key="4">
    <source>
        <dbReference type="EMBL" id="PZV39709.1"/>
    </source>
</evidence>
<sequence>MIEFRRAQASDLPDIVAMLADDPLGAGREDTSVPLARGYVDAFNAIDADPNQLLAVAMDGGEVIGTLQITFLAGLSHKGAWRGQIEAVRIASHRRSGGIGRQMIDWAIAQCRARNCSLVQLTTDRSRADAHRFYEDLGFTGSHLGYKKAL</sequence>
<evidence type="ECO:0000256" key="1">
    <source>
        <dbReference type="ARBA" id="ARBA00022679"/>
    </source>
</evidence>
<dbReference type="EMBL" id="MZXV01000013">
    <property type="protein sequence ID" value="PZV39709.1"/>
    <property type="molecule type" value="Genomic_DNA"/>
</dbReference>
<dbReference type="Gene3D" id="3.40.630.30">
    <property type="match status" value="1"/>
</dbReference>
<accession>A0A2W7D0T8</accession>
<organism evidence="4 5">
    <name type="scientific">Mesorhizobium kowhaii</name>
    <dbReference type="NCBI Taxonomy" id="1300272"/>
    <lineage>
        <taxon>Bacteria</taxon>
        <taxon>Pseudomonadati</taxon>
        <taxon>Pseudomonadota</taxon>
        <taxon>Alphaproteobacteria</taxon>
        <taxon>Hyphomicrobiales</taxon>
        <taxon>Phyllobacteriaceae</taxon>
        <taxon>Mesorhizobium</taxon>
    </lineage>
</organism>
<dbReference type="PANTHER" id="PTHR43877:SF2">
    <property type="entry name" value="AMINOALKYLPHOSPHONATE N-ACETYLTRANSFERASE-RELATED"/>
    <property type="match status" value="1"/>
</dbReference>
<comment type="caution">
    <text evidence="4">The sequence shown here is derived from an EMBL/GenBank/DDBJ whole genome shotgun (WGS) entry which is preliminary data.</text>
</comment>